<organism evidence="1">
    <name type="scientific">Fusarium oxysporum f. sp. conglutinans race 2 54008</name>
    <dbReference type="NCBI Taxonomy" id="1089457"/>
    <lineage>
        <taxon>Eukaryota</taxon>
        <taxon>Fungi</taxon>
        <taxon>Dikarya</taxon>
        <taxon>Ascomycota</taxon>
        <taxon>Pezizomycotina</taxon>
        <taxon>Sordariomycetes</taxon>
        <taxon>Hypocreomycetidae</taxon>
        <taxon>Hypocreales</taxon>
        <taxon>Nectriaceae</taxon>
        <taxon>Fusarium</taxon>
        <taxon>Fusarium oxysporum species complex</taxon>
    </lineage>
</organism>
<gene>
    <name evidence="1" type="ORF">FOPG_17032</name>
</gene>
<reference evidence="1" key="1">
    <citation type="submission" date="2011-11" db="EMBL/GenBank/DDBJ databases">
        <title>The Genome Sequence of Fusarium oxysporum PHW808.</title>
        <authorList>
            <consortium name="The Broad Institute Genome Sequencing Platform"/>
            <person name="Ma L.-J."/>
            <person name="Gale L.R."/>
            <person name="Schwartz D.C."/>
            <person name="Zhou S."/>
            <person name="Corby-Kistler H."/>
            <person name="Young S.K."/>
            <person name="Zeng Q."/>
            <person name="Gargeya S."/>
            <person name="Fitzgerald M."/>
            <person name="Haas B."/>
            <person name="Abouelleil A."/>
            <person name="Alvarado L."/>
            <person name="Arachchi H.M."/>
            <person name="Berlin A."/>
            <person name="Brown A."/>
            <person name="Chapman S.B."/>
            <person name="Chen Z."/>
            <person name="Dunbar C."/>
            <person name="Freedman E."/>
            <person name="Gearin G."/>
            <person name="Goldberg J."/>
            <person name="Griggs A."/>
            <person name="Gujja S."/>
            <person name="Heiman D."/>
            <person name="Howarth C."/>
            <person name="Larson L."/>
            <person name="Lui A."/>
            <person name="MacDonald P.J.P."/>
            <person name="Montmayeur A."/>
            <person name="Murphy C."/>
            <person name="Neiman D."/>
            <person name="Pearson M."/>
            <person name="Priest M."/>
            <person name="Roberts A."/>
            <person name="Saif S."/>
            <person name="Shea T."/>
            <person name="Shenoy N."/>
            <person name="Sisk P."/>
            <person name="Stolte C."/>
            <person name="Sykes S."/>
            <person name="Wortman J."/>
            <person name="Nusbaum C."/>
            <person name="Birren B."/>
        </authorList>
    </citation>
    <scope>NUCLEOTIDE SEQUENCE [LARGE SCALE GENOMIC DNA]</scope>
    <source>
        <strain evidence="1">54008</strain>
    </source>
</reference>
<proteinExistence type="predicted"/>
<sequence length="33" mass="3789">MSSNQKVVIAVYGEEFKDVKPELFKDYLGVIEL</sequence>
<dbReference type="EMBL" id="KK033406">
    <property type="protein sequence ID" value="EXL66820.1"/>
    <property type="molecule type" value="Genomic_DNA"/>
</dbReference>
<dbReference type="Proteomes" id="UP000030676">
    <property type="component" value="Unassembled WGS sequence"/>
</dbReference>
<dbReference type="AlphaFoldDB" id="X0H4A3"/>
<protein>
    <submittedName>
        <fullName evidence="1">Uncharacterized protein</fullName>
    </submittedName>
</protein>
<reference evidence="1" key="2">
    <citation type="submission" date="2014-03" db="EMBL/GenBank/DDBJ databases">
        <title>The Genome Annotation of Fusarium oxysporum PHW808.</title>
        <authorList>
            <consortium name="The Broad Institute Genomics Platform"/>
            <person name="Ma L.-J."/>
            <person name="Corby-Kistler H."/>
            <person name="Broz K."/>
            <person name="Gale L.R."/>
            <person name="Jonkers W."/>
            <person name="O'Donnell K."/>
            <person name="Ploetz R."/>
            <person name="Steinberg C."/>
            <person name="Schwartz D.C."/>
            <person name="VanEtten H."/>
            <person name="Zhou S."/>
            <person name="Young S.K."/>
            <person name="Zeng Q."/>
            <person name="Gargeya S."/>
            <person name="Fitzgerald M."/>
            <person name="Abouelleil A."/>
            <person name="Alvarado L."/>
            <person name="Chapman S.B."/>
            <person name="Gainer-Dewar J."/>
            <person name="Goldberg J."/>
            <person name="Griggs A."/>
            <person name="Gujja S."/>
            <person name="Hansen M."/>
            <person name="Howarth C."/>
            <person name="Imamovic A."/>
            <person name="Ireland A."/>
            <person name="Larimer J."/>
            <person name="McCowan C."/>
            <person name="Murphy C."/>
            <person name="Pearson M."/>
            <person name="Poon T.W."/>
            <person name="Priest M."/>
            <person name="Roberts A."/>
            <person name="Saif S."/>
            <person name="Shea T."/>
            <person name="Sykes S."/>
            <person name="Wortman J."/>
            <person name="Nusbaum C."/>
            <person name="Birren B."/>
        </authorList>
    </citation>
    <scope>NUCLEOTIDE SEQUENCE</scope>
    <source>
        <strain evidence="1">54008</strain>
    </source>
</reference>
<dbReference type="HOGENOM" id="CLU_3384834_0_0_1"/>
<name>X0H4A3_FUSOX</name>
<dbReference type="OrthoDB" id="10385991at2759"/>
<accession>X0H4A3</accession>
<evidence type="ECO:0000313" key="1">
    <source>
        <dbReference type="EMBL" id="EXL66820.1"/>
    </source>
</evidence>